<dbReference type="OrthoDB" id="10070125at2759"/>
<dbReference type="Pfam" id="PF15062">
    <property type="entry name" value="ARL6IP6"/>
    <property type="match status" value="1"/>
</dbReference>
<feature type="transmembrane region" description="Helical" evidence="1">
    <location>
        <begin position="98"/>
        <end position="122"/>
    </location>
</feature>
<keyword evidence="3" id="KW-1185">Reference proteome</keyword>
<gene>
    <name evidence="2" type="primary">arl6ip6</name>
</gene>
<dbReference type="PANTHER" id="PTHR28640:SF1">
    <property type="entry name" value="ADP-RIBOSYLATION FACTOR-LIKE PROTEIN 6-INTERACTING PROTEIN 6"/>
    <property type="match status" value="1"/>
</dbReference>
<accession>A0A8C5BY72</accession>
<sequence>MVAWKYLVNASAITFEKLTCLTSTLKMDTNPRPQEVLDSYDDTHRPKRRWPLVLLSSVCSAVVVFAAGVICALLYTILRELRAERVTVDDGTEVSMLGFWSILVLSAIAGCICCVFSLSLTYMDSYTPGQSNFRRSTGRSFHVGYAVALLNGFMASLAAGWTLS</sequence>
<reference evidence="2" key="1">
    <citation type="submission" date="2025-08" db="UniProtKB">
        <authorList>
            <consortium name="Ensembl"/>
        </authorList>
    </citation>
    <scope>IDENTIFICATION</scope>
</reference>
<protein>
    <submittedName>
        <fullName evidence="2">Uncharacterized protein</fullName>
    </submittedName>
</protein>
<dbReference type="CTD" id="151188"/>
<feature type="transmembrane region" description="Helical" evidence="1">
    <location>
        <begin position="143"/>
        <end position="163"/>
    </location>
</feature>
<evidence type="ECO:0000313" key="2">
    <source>
        <dbReference type="Ensembl" id="ENSGMOP00000052263.1"/>
    </source>
</evidence>
<evidence type="ECO:0000256" key="1">
    <source>
        <dbReference type="SAM" id="Phobius"/>
    </source>
</evidence>
<dbReference type="Proteomes" id="UP000694546">
    <property type="component" value="Chromosome 4"/>
</dbReference>
<dbReference type="Ensembl" id="ENSGMOT00000051940.1">
    <property type="protein sequence ID" value="ENSGMOP00000052263.1"/>
    <property type="gene ID" value="ENSGMOG00000026821.1"/>
</dbReference>
<dbReference type="OMA" id="AGCISCI"/>
<evidence type="ECO:0000313" key="3">
    <source>
        <dbReference type="Proteomes" id="UP000694546"/>
    </source>
</evidence>
<dbReference type="PANTHER" id="PTHR28640">
    <property type="entry name" value="ADP-RIBOSYLATION FACTOR-LIKE PROTEIN 6-INTERACTING PROTEIN 6"/>
    <property type="match status" value="1"/>
</dbReference>
<keyword evidence="1" id="KW-0812">Transmembrane</keyword>
<dbReference type="KEGG" id="gmh:115542391"/>
<feature type="transmembrane region" description="Helical" evidence="1">
    <location>
        <begin position="52"/>
        <end position="78"/>
    </location>
</feature>
<name>A0A8C5BY72_GADMO</name>
<dbReference type="RefSeq" id="XP_030210518.1">
    <property type="nucleotide sequence ID" value="XM_030354658.1"/>
</dbReference>
<proteinExistence type="predicted"/>
<dbReference type="InterPro" id="IPR029383">
    <property type="entry name" value="ARL6IP6"/>
</dbReference>
<dbReference type="AlphaFoldDB" id="A0A8C5BY72"/>
<reference evidence="2" key="2">
    <citation type="submission" date="2025-09" db="UniProtKB">
        <authorList>
            <consortium name="Ensembl"/>
        </authorList>
    </citation>
    <scope>IDENTIFICATION</scope>
</reference>
<organism evidence="2 3">
    <name type="scientific">Gadus morhua</name>
    <name type="common">Atlantic cod</name>
    <dbReference type="NCBI Taxonomy" id="8049"/>
    <lineage>
        <taxon>Eukaryota</taxon>
        <taxon>Metazoa</taxon>
        <taxon>Chordata</taxon>
        <taxon>Craniata</taxon>
        <taxon>Vertebrata</taxon>
        <taxon>Euteleostomi</taxon>
        <taxon>Actinopterygii</taxon>
        <taxon>Neopterygii</taxon>
        <taxon>Teleostei</taxon>
        <taxon>Neoteleostei</taxon>
        <taxon>Acanthomorphata</taxon>
        <taxon>Zeiogadaria</taxon>
        <taxon>Gadariae</taxon>
        <taxon>Gadiformes</taxon>
        <taxon>Gadoidei</taxon>
        <taxon>Gadidae</taxon>
        <taxon>Gadus</taxon>
    </lineage>
</organism>
<dbReference type="GeneID" id="115542391"/>
<keyword evidence="1" id="KW-0472">Membrane</keyword>
<dbReference type="GeneTree" id="ENSGT00390000009987"/>
<keyword evidence="1" id="KW-1133">Transmembrane helix</keyword>